<dbReference type="InterPro" id="IPR013320">
    <property type="entry name" value="ConA-like_dom_sf"/>
</dbReference>
<evidence type="ECO:0000256" key="1">
    <source>
        <dbReference type="SAM" id="MobiDB-lite"/>
    </source>
</evidence>
<evidence type="ECO:0000313" key="4">
    <source>
        <dbReference type="Proteomes" id="UP000220102"/>
    </source>
</evidence>
<comment type="caution">
    <text evidence="3">The sequence shown here is derived from an EMBL/GenBank/DDBJ whole genome shotgun (WGS) entry which is preliminary data.</text>
</comment>
<gene>
    <name evidence="3" type="ORF">CRI94_13235</name>
</gene>
<keyword evidence="4" id="KW-1185">Reference proteome</keyword>
<evidence type="ECO:0000259" key="2">
    <source>
        <dbReference type="Pfam" id="PF18962"/>
    </source>
</evidence>
<dbReference type="Gene3D" id="2.60.120.200">
    <property type="match status" value="1"/>
</dbReference>
<dbReference type="OrthoDB" id="1493708at2"/>
<dbReference type="EMBL" id="PDEQ01000006">
    <property type="protein sequence ID" value="PEN12956.1"/>
    <property type="molecule type" value="Genomic_DNA"/>
</dbReference>
<reference evidence="3 4" key="1">
    <citation type="submission" date="2017-10" db="EMBL/GenBank/DDBJ databases">
        <title>Draft genome of Longibacter Salinarum.</title>
        <authorList>
            <person name="Goh K.M."/>
            <person name="Shamsir M.S."/>
            <person name="Lim S.W."/>
        </authorList>
    </citation>
    <scope>NUCLEOTIDE SEQUENCE [LARGE SCALE GENOMIC DNA]</scope>
    <source>
        <strain evidence="3 4">KCTC 52045</strain>
    </source>
</reference>
<dbReference type="InterPro" id="IPR026444">
    <property type="entry name" value="Secre_tail"/>
</dbReference>
<sequence length="1670" mass="178032">MSQRYILFLLSFGLVLFSFGVGNVVAQDGPGGVGNDDGSAGQPINSLWLEADRDAFTNGGCSTVASAGDEVRCWASQSDYTEGGGQTTADVPGGLGAPTLDATVSGFNNRPGLRFDRSDDDALRLENLAPFSSGQFDSQQFYLVFRTGNDVMSRQVLYDQGSTSSGLNLYIEGGELIAGAWGDSGSRALQATYGVTTNSVYVVSVEFSRIVRFSGLFTELQLYVNRTASARDQDEVRDLGSIAAGNNEVGLGNVAGGTQFAGSNYTGPGGNGFEGWIGDFAHFQNDLSLFRQNALSLIRHRIVMTSLAAKYGLSLDDVQLYDFSDYSTRVAGVGREPGRFFGIPVTHELAGSEGLTLDATTNATGALFVGHNGGAPSIISETDVPSVEGRLERVWRLQDASARPQTDLVFDVSGIALDSDQVFRLLQETDAGDGTFQSGTSRLVGGAYDPVEETYTIDAAQVNGSIPDDSYFTLAVAEVALTYDDPSQTATTGETLTLSVDRPESDNIPGANYSYSVGRVSAFGTIQSDLSGTGLSLSANGTLSGVLPQDGTVSVEIIVDAQAGAGGQARTVVKASSIGVDGPGGIGDDATTLLRLDALSLIDLQDDDPVSAWTDGRTYGNDATQSTGNRQPTYAQYDGPISGLPAVEFVDDRLDISNSTSINTGDVDLQRSQTFVVEPDNVSDRQVIYEEGGGARGISLVIDNGDLVATAWNRPNDALVDGGDDATTPWEAASGGDGIVYVTTPIATGQTYVATIAIDFVDAQLDLIVNGSVVGSAPGVGRLYAHGGGIGLGASPDNYRARSSVHSTDDFFEGRIGDVVFSDVNLNEAQRRILHNALGAQYSANIASADDRYDGEATGHNIGVLGVGRETATAQHTSAQRDGLQLVSTGGLDDGDYLLLGHDTRQNGVSTADAVTGGAVVARMLRSYYVSRTEPSTSDLTTDVTFNLQESDVNAMPGDPSGYRLIHRPAGSAPGTQWTVDGTSATVTGADVSFAAVSLIDGREYTLATTNRVISPINEPAIVINGTAGTASTGRIGPDRGYRFIGSLVENATASSLTFADNSYFLQFPAPQGTIFYTWNEMIDDPTQSGTQEGWWEAASPSTPLPPGRGALLYVLDDPTYAVDPSLSIHFLDALDPVSIDDDIVVDNLNLGSEFHFLANSYPVPYDLDGLNTNADGDNDGIADFKAVVQVFDATATSGVNEPTDNAVGFYVTKTSDVAQPQPDREVAPGQGFFVERNDVNGSGRSDALTFDQAFTRNRLVEAPGFVGSLSRTDDARPRARKITLELAVRDDDGTLKSMDRAASVYFRDGATLEEDQFDASKLTPMTGRYALLGIEGPDRSGKTKMWAQRSWPIPESSIEVPMQLHTSDVSGTASIRVHDWYRVPDDWSAVLVDTRGTADPTDDVEHTMEQGDDSAYTFSIDASATSKTTSAKDREPQASPPRFSRLAPHKVPNSAKSGSSASPRFVLRVYPSSDPLPVELANFSVKPDQANVVVEWTTASEVDNDGFGIEYRRVSRSDSTSKRGWAEAGYVKGNGTTDQQNSYRFELKDLDYGRHEVRLRQVDTGGQTAYSEARSVVVRLQEVAAIGKPYPNPVRSRASIDVTVHEKQPVRIELYDLLGRRVSVLHDRPIPANRTETISLATDGLASGQYFLRIRGEAFMETRRVTIVR</sequence>
<dbReference type="NCBIfam" id="TIGR04183">
    <property type="entry name" value="Por_Secre_tail"/>
    <property type="match status" value="1"/>
</dbReference>
<feature type="region of interest" description="Disordered" evidence="1">
    <location>
        <begin position="1397"/>
        <end position="1462"/>
    </location>
</feature>
<evidence type="ECO:0000313" key="3">
    <source>
        <dbReference type="EMBL" id="PEN12956.1"/>
    </source>
</evidence>
<dbReference type="Pfam" id="PF18962">
    <property type="entry name" value="Por_Secre_tail"/>
    <property type="match status" value="1"/>
</dbReference>
<protein>
    <recommendedName>
        <fullName evidence="2">Secretion system C-terminal sorting domain-containing protein</fullName>
    </recommendedName>
</protein>
<dbReference type="RefSeq" id="WP_098076557.1">
    <property type="nucleotide sequence ID" value="NZ_PDEQ01000006.1"/>
</dbReference>
<dbReference type="Proteomes" id="UP000220102">
    <property type="component" value="Unassembled WGS sequence"/>
</dbReference>
<name>A0A2A8CWD2_9BACT</name>
<feature type="compositionally biased region" description="Polar residues" evidence="1">
    <location>
        <begin position="1417"/>
        <end position="1430"/>
    </location>
</feature>
<proteinExistence type="predicted"/>
<dbReference type="SUPFAM" id="SSF49899">
    <property type="entry name" value="Concanavalin A-like lectins/glucanases"/>
    <property type="match status" value="1"/>
</dbReference>
<feature type="domain" description="Secretion system C-terminal sorting" evidence="2">
    <location>
        <begin position="1591"/>
        <end position="1666"/>
    </location>
</feature>
<organism evidence="3 4">
    <name type="scientific">Longibacter salinarum</name>
    <dbReference type="NCBI Taxonomy" id="1850348"/>
    <lineage>
        <taxon>Bacteria</taxon>
        <taxon>Pseudomonadati</taxon>
        <taxon>Rhodothermota</taxon>
        <taxon>Rhodothermia</taxon>
        <taxon>Rhodothermales</taxon>
        <taxon>Salisaetaceae</taxon>
        <taxon>Longibacter</taxon>
    </lineage>
</organism>
<accession>A0A2A8CWD2</accession>